<feature type="non-terminal residue" evidence="1">
    <location>
        <position position="231"/>
    </location>
</feature>
<sequence length="231" mass="25625">HSATGANSEQFIDIELNGILCEAKDTIFYFKRKTGLMRIAEAGLVDVIIGGNGMDIGFTLRRLHSGERLSYRNVPTGLPKNIEQTNAPRTPSGRLLSGPSKSRSMSRYRIKREFEIGDVKCNIHSLKLKFHGTKRDMLNNMVAPFLSGVLRRKISAQIATQLKPMLEKADFALSKYGMPILRRSDVGKANGSGGMRRVSAMFKPSSKPSQGQQQQQQEESGGRDEARQNVT</sequence>
<accession>A0ACC1HLX3</accession>
<gene>
    <name evidence="1" type="ORF">EV182_008346</name>
</gene>
<comment type="caution">
    <text evidence="1">The sequence shown here is derived from an EMBL/GenBank/DDBJ whole genome shotgun (WGS) entry which is preliminary data.</text>
</comment>
<dbReference type="Proteomes" id="UP001145114">
    <property type="component" value="Unassembled WGS sequence"/>
</dbReference>
<feature type="non-terminal residue" evidence="1">
    <location>
        <position position="1"/>
    </location>
</feature>
<proteinExistence type="predicted"/>
<dbReference type="EMBL" id="JAMZIH010004249">
    <property type="protein sequence ID" value="KAJ1676361.1"/>
    <property type="molecule type" value="Genomic_DNA"/>
</dbReference>
<protein>
    <submittedName>
        <fullName evidence="1">Uncharacterized protein</fullName>
    </submittedName>
</protein>
<evidence type="ECO:0000313" key="1">
    <source>
        <dbReference type="EMBL" id="KAJ1676361.1"/>
    </source>
</evidence>
<reference evidence="1" key="1">
    <citation type="submission" date="2022-06" db="EMBL/GenBank/DDBJ databases">
        <title>Phylogenomic reconstructions and comparative analyses of Kickxellomycotina fungi.</title>
        <authorList>
            <person name="Reynolds N.K."/>
            <person name="Stajich J.E."/>
            <person name="Barry K."/>
            <person name="Grigoriev I.V."/>
            <person name="Crous P."/>
            <person name="Smith M.E."/>
        </authorList>
    </citation>
    <scope>NUCLEOTIDE SEQUENCE</scope>
    <source>
        <strain evidence="1">RSA 2271</strain>
    </source>
</reference>
<keyword evidence="2" id="KW-1185">Reference proteome</keyword>
<organism evidence="1 2">
    <name type="scientific">Spiromyces aspiralis</name>
    <dbReference type="NCBI Taxonomy" id="68401"/>
    <lineage>
        <taxon>Eukaryota</taxon>
        <taxon>Fungi</taxon>
        <taxon>Fungi incertae sedis</taxon>
        <taxon>Zoopagomycota</taxon>
        <taxon>Kickxellomycotina</taxon>
        <taxon>Kickxellomycetes</taxon>
        <taxon>Kickxellales</taxon>
        <taxon>Kickxellaceae</taxon>
        <taxon>Spiromyces</taxon>
    </lineage>
</organism>
<name>A0ACC1HLX3_9FUNG</name>
<evidence type="ECO:0000313" key="2">
    <source>
        <dbReference type="Proteomes" id="UP001145114"/>
    </source>
</evidence>